<evidence type="ECO:0000256" key="1">
    <source>
        <dbReference type="ARBA" id="ARBA00022801"/>
    </source>
</evidence>
<dbReference type="InterPro" id="IPR029058">
    <property type="entry name" value="AB_hydrolase_fold"/>
</dbReference>
<dbReference type="InterPro" id="IPR050300">
    <property type="entry name" value="GDXG_lipolytic_enzyme"/>
</dbReference>
<feature type="transmembrane region" description="Helical" evidence="2">
    <location>
        <begin position="18"/>
        <end position="39"/>
    </location>
</feature>
<evidence type="ECO:0000256" key="2">
    <source>
        <dbReference type="SAM" id="Phobius"/>
    </source>
</evidence>
<keyword evidence="1" id="KW-0378">Hydrolase</keyword>
<dbReference type="EMBL" id="NGFO01000010">
    <property type="protein sequence ID" value="OUC78851.1"/>
    <property type="molecule type" value="Genomic_DNA"/>
</dbReference>
<dbReference type="Gene3D" id="3.40.50.1820">
    <property type="entry name" value="alpha/beta hydrolase"/>
    <property type="match status" value="1"/>
</dbReference>
<keyword evidence="5" id="KW-1185">Reference proteome</keyword>
<reference evidence="4 5" key="1">
    <citation type="submission" date="2017-05" db="EMBL/GenBank/DDBJ databases">
        <title>Biotechnological potential of actinobacteria isolated from South African environments.</title>
        <authorList>
            <person name="Le Roes-Hill M."/>
            <person name="Prins A."/>
            <person name="Durrell K.A."/>
        </authorList>
    </citation>
    <scope>NUCLEOTIDE SEQUENCE [LARGE SCALE GENOMIC DNA]</scope>
    <source>
        <strain evidence="4">BS2</strain>
    </source>
</reference>
<comment type="caution">
    <text evidence="4">The sequence shown here is derived from an EMBL/GenBank/DDBJ whole genome shotgun (WGS) entry which is preliminary data.</text>
</comment>
<sequence>MPRNPVAARFHDRVQRGVVIGTALFLICAVVAGCGWSGASIPMSHPRQHPVVLSPGSVTEIPYLRVGVDDQTQGRLFLPRSHPTRPATVVLIHGGGWKAGVDSHALDALASQLQSRGVTVWNIEYRRIGSGGGWDTTFTDVAHAIDFIPELARATPLVNPEDVVVVGHSAGGQLAVWIASRAVRPTDGPGPPPRVVPRAAISLAGVLDMAATGRISTNARDVLGGDRRDVPRRYALVNPIERINPAVPVTIVHAVDDRVVRYSVGADYATAARKLGASVTTVALRSGGHAAPVTPGRGMSATLRAIDKSMTSTTGPWTVRQHY</sequence>
<dbReference type="Pfam" id="PF20434">
    <property type="entry name" value="BD-FAE"/>
    <property type="match status" value="1"/>
</dbReference>
<proteinExistence type="predicted"/>
<keyword evidence="2" id="KW-0472">Membrane</keyword>
<dbReference type="PANTHER" id="PTHR48081">
    <property type="entry name" value="AB HYDROLASE SUPERFAMILY PROTEIN C4A8.06C"/>
    <property type="match status" value="1"/>
</dbReference>
<dbReference type="InterPro" id="IPR049492">
    <property type="entry name" value="BD-FAE-like_dom"/>
</dbReference>
<feature type="domain" description="BD-FAE-like" evidence="3">
    <location>
        <begin position="76"/>
        <end position="264"/>
    </location>
</feature>
<evidence type="ECO:0000259" key="3">
    <source>
        <dbReference type="Pfam" id="PF20434"/>
    </source>
</evidence>
<gene>
    <name evidence="4" type="ORF">CA982_10685</name>
</gene>
<dbReference type="Proteomes" id="UP000194632">
    <property type="component" value="Unassembled WGS sequence"/>
</dbReference>
<dbReference type="SUPFAM" id="SSF53474">
    <property type="entry name" value="alpha/beta-Hydrolases"/>
    <property type="match status" value="1"/>
</dbReference>
<dbReference type="PROSITE" id="PS51257">
    <property type="entry name" value="PROKAR_LIPOPROTEIN"/>
    <property type="match status" value="1"/>
</dbReference>
<dbReference type="GO" id="GO:0016787">
    <property type="term" value="F:hydrolase activity"/>
    <property type="evidence" value="ECO:0007669"/>
    <property type="project" value="UniProtKB-KW"/>
</dbReference>
<evidence type="ECO:0000313" key="4">
    <source>
        <dbReference type="EMBL" id="OUC78851.1"/>
    </source>
</evidence>
<organism evidence="4 5">
    <name type="scientific">Gordonia lacunae</name>
    <dbReference type="NCBI Taxonomy" id="417102"/>
    <lineage>
        <taxon>Bacteria</taxon>
        <taxon>Bacillati</taxon>
        <taxon>Actinomycetota</taxon>
        <taxon>Actinomycetes</taxon>
        <taxon>Mycobacteriales</taxon>
        <taxon>Gordoniaceae</taxon>
        <taxon>Gordonia</taxon>
    </lineage>
</organism>
<dbReference type="STRING" id="417102.CA982_10685"/>
<accession>A0A243QAQ9</accession>
<keyword evidence="2" id="KW-0812">Transmembrane</keyword>
<name>A0A243QAQ9_9ACTN</name>
<dbReference type="AlphaFoldDB" id="A0A243QAQ9"/>
<keyword evidence="2" id="KW-1133">Transmembrane helix</keyword>
<protein>
    <recommendedName>
        <fullName evidence="3">BD-FAE-like domain-containing protein</fullName>
    </recommendedName>
</protein>
<evidence type="ECO:0000313" key="5">
    <source>
        <dbReference type="Proteomes" id="UP000194632"/>
    </source>
</evidence>